<evidence type="ECO:0000256" key="3">
    <source>
        <dbReference type="ARBA" id="ARBA00022553"/>
    </source>
</evidence>
<reference evidence="10 11" key="1">
    <citation type="submission" date="2019-06" db="EMBL/GenBank/DDBJ databases">
        <title>Genomic Encyclopedia of Type Strains, Phase IV (KMG-V): Genome sequencing to study the core and pangenomes of soil and plant-associated prokaryotes.</title>
        <authorList>
            <person name="Whitman W."/>
        </authorList>
    </citation>
    <scope>NUCLEOTIDE SEQUENCE [LARGE SCALE GENOMIC DNA]</scope>
    <source>
        <strain evidence="10 11">BR 11622</strain>
    </source>
</reference>
<accession>A0A560H6K0</accession>
<protein>
    <recommendedName>
        <fullName evidence="2">histidine kinase</fullName>
        <ecNumber evidence="2">2.7.13.3</ecNumber>
    </recommendedName>
</protein>
<keyword evidence="6" id="KW-1133">Transmembrane helix</keyword>
<dbReference type="OrthoDB" id="8477115at2"/>
<feature type="domain" description="Histidine kinase" evidence="7">
    <location>
        <begin position="353"/>
        <end position="574"/>
    </location>
</feature>
<evidence type="ECO:0000259" key="8">
    <source>
        <dbReference type="PROSITE" id="PS50112"/>
    </source>
</evidence>
<gene>
    <name evidence="10" type="ORF">FBZ90_107264</name>
</gene>
<dbReference type="InterPro" id="IPR036890">
    <property type="entry name" value="HATPase_C_sf"/>
</dbReference>
<dbReference type="RefSeq" id="WP_145733010.1">
    <property type="nucleotide sequence ID" value="NZ_VITR01000007.1"/>
</dbReference>
<dbReference type="PANTHER" id="PTHR43047:SF72">
    <property type="entry name" value="OSMOSENSING HISTIDINE PROTEIN KINASE SLN1"/>
    <property type="match status" value="1"/>
</dbReference>
<dbReference type="InterPro" id="IPR000014">
    <property type="entry name" value="PAS"/>
</dbReference>
<dbReference type="Pfam" id="PF02518">
    <property type="entry name" value="HATPase_c"/>
    <property type="match status" value="1"/>
</dbReference>
<dbReference type="SMART" id="SM00091">
    <property type="entry name" value="PAS"/>
    <property type="match status" value="2"/>
</dbReference>
<evidence type="ECO:0000313" key="11">
    <source>
        <dbReference type="Proteomes" id="UP000315751"/>
    </source>
</evidence>
<dbReference type="InterPro" id="IPR001610">
    <property type="entry name" value="PAC"/>
</dbReference>
<dbReference type="InterPro" id="IPR035965">
    <property type="entry name" value="PAS-like_dom_sf"/>
</dbReference>
<dbReference type="PANTHER" id="PTHR43047">
    <property type="entry name" value="TWO-COMPONENT HISTIDINE PROTEIN KINASE"/>
    <property type="match status" value="1"/>
</dbReference>
<evidence type="ECO:0000259" key="9">
    <source>
        <dbReference type="PROSITE" id="PS50113"/>
    </source>
</evidence>
<dbReference type="NCBIfam" id="TIGR00229">
    <property type="entry name" value="sensory_box"/>
    <property type="match status" value="1"/>
</dbReference>
<dbReference type="Gene3D" id="1.10.287.130">
    <property type="match status" value="1"/>
</dbReference>
<dbReference type="Pfam" id="PF00512">
    <property type="entry name" value="HisKA"/>
    <property type="match status" value="1"/>
</dbReference>
<dbReference type="CDD" id="cd00082">
    <property type="entry name" value="HisKA"/>
    <property type="match status" value="1"/>
</dbReference>
<evidence type="ECO:0000259" key="7">
    <source>
        <dbReference type="PROSITE" id="PS50109"/>
    </source>
</evidence>
<dbReference type="PROSITE" id="PS50112">
    <property type="entry name" value="PAS"/>
    <property type="match status" value="1"/>
</dbReference>
<dbReference type="InterPro" id="IPR000700">
    <property type="entry name" value="PAS-assoc_C"/>
</dbReference>
<organism evidence="10 11">
    <name type="scientific">Nitrospirillum amazonense</name>
    <dbReference type="NCBI Taxonomy" id="28077"/>
    <lineage>
        <taxon>Bacteria</taxon>
        <taxon>Pseudomonadati</taxon>
        <taxon>Pseudomonadota</taxon>
        <taxon>Alphaproteobacteria</taxon>
        <taxon>Rhodospirillales</taxon>
        <taxon>Azospirillaceae</taxon>
        <taxon>Nitrospirillum</taxon>
    </lineage>
</organism>
<dbReference type="SUPFAM" id="SSF55874">
    <property type="entry name" value="ATPase domain of HSP90 chaperone/DNA topoisomerase II/histidine kinase"/>
    <property type="match status" value="1"/>
</dbReference>
<keyword evidence="6" id="KW-0812">Transmembrane</keyword>
<evidence type="ECO:0000256" key="2">
    <source>
        <dbReference type="ARBA" id="ARBA00012438"/>
    </source>
</evidence>
<comment type="caution">
    <text evidence="10">The sequence shown here is derived from an EMBL/GenBank/DDBJ whole genome shotgun (WGS) entry which is preliminary data.</text>
</comment>
<dbReference type="SMART" id="SM00388">
    <property type="entry name" value="HisKA"/>
    <property type="match status" value="1"/>
</dbReference>
<keyword evidence="6" id="KW-0472">Membrane</keyword>
<dbReference type="CDD" id="cd00130">
    <property type="entry name" value="PAS"/>
    <property type="match status" value="1"/>
</dbReference>
<evidence type="ECO:0000256" key="4">
    <source>
        <dbReference type="ARBA" id="ARBA00022679"/>
    </source>
</evidence>
<dbReference type="SMART" id="SM00086">
    <property type="entry name" value="PAC"/>
    <property type="match status" value="2"/>
</dbReference>
<dbReference type="InterPro" id="IPR036097">
    <property type="entry name" value="HisK_dim/P_sf"/>
</dbReference>
<dbReference type="SUPFAM" id="SSF47384">
    <property type="entry name" value="Homodimeric domain of signal transducing histidine kinase"/>
    <property type="match status" value="1"/>
</dbReference>
<dbReference type="PROSITE" id="PS50109">
    <property type="entry name" value="HIS_KIN"/>
    <property type="match status" value="1"/>
</dbReference>
<keyword evidence="3" id="KW-0597">Phosphoprotein</keyword>
<sequence length="586" mass="64110">MRLGAATRICLGYAVFGGVWVLGSDIFLETVLGRVHAAWLAPVKGVGFVLVTALLLHRVLLRALAVDARKTRDLALSEARYSALAEMAPVGIFHVDADGQITYRNPRLREISGLPAELDPGGSWEWWLIHPEDHKRAQSRWLAATQAGERFAEEFRIRRHDGRVVWVLCEAVPVTAREGERMGYVGMALDLTAQHLAAEAVRLEKERYELATAGSAVGIWDWHLGNSSLHLSGQALTLLRLPTGEVAPRRVLGMVPKTERARAFAHVRGALRLRRPFDLELPMVCADGVTRWFHVRGQGVWPAAVLAEDPSRPIRLLGSLMDITTRKETEGQLARARHDAEMASRSKTAFLASMSHELRTPLNAIIGFSELITQQTYGPVGDPRYADYAEDIRVSGLHLLELVNDILDVARMEAGRFELEDKVVDIAAEVAVAVRQIQAGNLQRHLDITVAPGTEGLHAMLDPTALRQVLLNLVGNAVKFTPDGGRVTVAGEIRRDGLALSVTDTGPGISRYVLENLGTQPFLQAEPSLRRRHGGSGLGLFIVRRLMDLHGGALHVECPADGGTRVTVVFPPDRQVPPGPSLAISP</sequence>
<dbReference type="SMART" id="SM00387">
    <property type="entry name" value="HATPase_c"/>
    <property type="match status" value="1"/>
</dbReference>
<comment type="catalytic activity">
    <reaction evidence="1">
        <text>ATP + protein L-histidine = ADP + protein N-phospho-L-histidine.</text>
        <dbReference type="EC" id="2.7.13.3"/>
    </reaction>
</comment>
<evidence type="ECO:0000256" key="5">
    <source>
        <dbReference type="ARBA" id="ARBA00022777"/>
    </source>
</evidence>
<dbReference type="InterPro" id="IPR004358">
    <property type="entry name" value="Sig_transdc_His_kin-like_C"/>
</dbReference>
<keyword evidence="4" id="KW-0808">Transferase</keyword>
<dbReference type="InterPro" id="IPR005467">
    <property type="entry name" value="His_kinase_dom"/>
</dbReference>
<dbReference type="Pfam" id="PF00989">
    <property type="entry name" value="PAS"/>
    <property type="match status" value="1"/>
</dbReference>
<feature type="domain" description="PAC" evidence="9">
    <location>
        <begin position="151"/>
        <end position="203"/>
    </location>
</feature>
<evidence type="ECO:0000256" key="6">
    <source>
        <dbReference type="SAM" id="Phobius"/>
    </source>
</evidence>
<dbReference type="Gene3D" id="3.30.565.10">
    <property type="entry name" value="Histidine kinase-like ATPase, C-terminal domain"/>
    <property type="match status" value="1"/>
</dbReference>
<dbReference type="GO" id="GO:0009927">
    <property type="term" value="F:histidine phosphotransfer kinase activity"/>
    <property type="evidence" value="ECO:0007669"/>
    <property type="project" value="TreeGrafter"/>
</dbReference>
<dbReference type="GO" id="GO:0005886">
    <property type="term" value="C:plasma membrane"/>
    <property type="evidence" value="ECO:0007669"/>
    <property type="project" value="TreeGrafter"/>
</dbReference>
<evidence type="ECO:0000313" key="10">
    <source>
        <dbReference type="EMBL" id="TWB41888.1"/>
    </source>
</evidence>
<feature type="domain" description="PAC" evidence="9">
    <location>
        <begin position="277"/>
        <end position="335"/>
    </location>
</feature>
<keyword evidence="5" id="KW-0418">Kinase</keyword>
<feature type="transmembrane region" description="Helical" evidence="6">
    <location>
        <begin position="39"/>
        <end position="61"/>
    </location>
</feature>
<dbReference type="AlphaFoldDB" id="A0A560H6K0"/>
<feature type="transmembrane region" description="Helical" evidence="6">
    <location>
        <begin position="9"/>
        <end position="27"/>
    </location>
</feature>
<evidence type="ECO:0000256" key="1">
    <source>
        <dbReference type="ARBA" id="ARBA00000085"/>
    </source>
</evidence>
<dbReference type="GO" id="GO:0000155">
    <property type="term" value="F:phosphorelay sensor kinase activity"/>
    <property type="evidence" value="ECO:0007669"/>
    <property type="project" value="InterPro"/>
</dbReference>
<dbReference type="InterPro" id="IPR003594">
    <property type="entry name" value="HATPase_dom"/>
</dbReference>
<dbReference type="InterPro" id="IPR003661">
    <property type="entry name" value="HisK_dim/P_dom"/>
</dbReference>
<dbReference type="GO" id="GO:0006355">
    <property type="term" value="P:regulation of DNA-templated transcription"/>
    <property type="evidence" value="ECO:0007669"/>
    <property type="project" value="InterPro"/>
</dbReference>
<feature type="domain" description="PAS" evidence="8">
    <location>
        <begin position="77"/>
        <end position="148"/>
    </location>
</feature>
<dbReference type="Proteomes" id="UP000315751">
    <property type="component" value="Unassembled WGS sequence"/>
</dbReference>
<dbReference type="Gene3D" id="3.30.450.20">
    <property type="entry name" value="PAS domain"/>
    <property type="match status" value="2"/>
</dbReference>
<dbReference type="EMBL" id="VITR01000007">
    <property type="protein sequence ID" value="TWB41888.1"/>
    <property type="molecule type" value="Genomic_DNA"/>
</dbReference>
<dbReference type="PROSITE" id="PS50113">
    <property type="entry name" value="PAC"/>
    <property type="match status" value="2"/>
</dbReference>
<dbReference type="InterPro" id="IPR013767">
    <property type="entry name" value="PAS_fold"/>
</dbReference>
<dbReference type="EC" id="2.7.13.3" evidence="2"/>
<dbReference type="PRINTS" id="PR00344">
    <property type="entry name" value="BCTRLSENSOR"/>
</dbReference>
<keyword evidence="11" id="KW-1185">Reference proteome</keyword>
<name>A0A560H6K0_9PROT</name>
<proteinExistence type="predicted"/>
<dbReference type="SUPFAM" id="SSF55785">
    <property type="entry name" value="PYP-like sensor domain (PAS domain)"/>
    <property type="match status" value="2"/>
</dbReference>